<name>A0ABT5AY82_9BACT</name>
<evidence type="ECO:0000313" key="2">
    <source>
        <dbReference type="EMBL" id="MDC0666224.1"/>
    </source>
</evidence>
<proteinExistence type="predicted"/>
<gene>
    <name evidence="2" type="ORF">POL58_00680</name>
</gene>
<protein>
    <submittedName>
        <fullName evidence="2">Uncharacterized protein</fullName>
    </submittedName>
</protein>
<keyword evidence="3" id="KW-1185">Reference proteome</keyword>
<dbReference type="EMBL" id="JAQNDN010000001">
    <property type="protein sequence ID" value="MDC0666224.1"/>
    <property type="molecule type" value="Genomic_DNA"/>
</dbReference>
<reference evidence="2 3" key="1">
    <citation type="submission" date="2022-11" db="EMBL/GenBank/DDBJ databases">
        <title>Minimal conservation of predation-associated metabolite biosynthetic gene clusters underscores biosynthetic potential of Myxococcota including descriptions for ten novel species: Archangium lansinium sp. nov., Myxococcus landrumus sp. nov., Nannocystis bai.</title>
        <authorList>
            <person name="Ahearne A."/>
            <person name="Stevens C."/>
            <person name="Dowd S."/>
        </authorList>
    </citation>
    <scope>NUCLEOTIDE SEQUENCE [LARGE SCALE GENOMIC DNA]</scope>
    <source>
        <strain evidence="2 3">NCELM</strain>
    </source>
</reference>
<organism evidence="2 3">
    <name type="scientific">Nannocystis radixulma</name>
    <dbReference type="NCBI Taxonomy" id="2995305"/>
    <lineage>
        <taxon>Bacteria</taxon>
        <taxon>Pseudomonadati</taxon>
        <taxon>Myxococcota</taxon>
        <taxon>Polyangia</taxon>
        <taxon>Nannocystales</taxon>
        <taxon>Nannocystaceae</taxon>
        <taxon>Nannocystis</taxon>
    </lineage>
</organism>
<sequence>MHLNSRLQALFTAGRERTPPRRLPAALALVHALALGCGEPGSETSATSEASTTGDASTDGTSASPTTSGASTDGPTTDDTTTDASTTATTGGPGVCAQLCQRTVDCEVPVSLEQCIADCEATDEALRNCVAACDQPVCEDLLMCTSTCAQPGDPNATPYASCEGSAATCQPGVHICINSAHDDLEFTVCAPYCGDNDECPVPATGTATPVCDVNSEPKVCSLDCSEGQQCPDDMVCDLHGSGLCMWPVE</sequence>
<evidence type="ECO:0000313" key="3">
    <source>
        <dbReference type="Proteomes" id="UP001217838"/>
    </source>
</evidence>
<dbReference type="RefSeq" id="WP_271993680.1">
    <property type="nucleotide sequence ID" value="NZ_JAQNDN010000001.1"/>
</dbReference>
<feature type="region of interest" description="Disordered" evidence="1">
    <location>
        <begin position="38"/>
        <end position="90"/>
    </location>
</feature>
<evidence type="ECO:0000256" key="1">
    <source>
        <dbReference type="SAM" id="MobiDB-lite"/>
    </source>
</evidence>
<dbReference type="Proteomes" id="UP001217838">
    <property type="component" value="Unassembled WGS sequence"/>
</dbReference>
<comment type="caution">
    <text evidence="2">The sequence shown here is derived from an EMBL/GenBank/DDBJ whole genome shotgun (WGS) entry which is preliminary data.</text>
</comment>
<accession>A0ABT5AY82</accession>